<name>A0ABD1BZ14_CARAN</name>
<organism evidence="2 3">
    <name type="scientific">Cardamine amara subsp. amara</name>
    <dbReference type="NCBI Taxonomy" id="228776"/>
    <lineage>
        <taxon>Eukaryota</taxon>
        <taxon>Viridiplantae</taxon>
        <taxon>Streptophyta</taxon>
        <taxon>Embryophyta</taxon>
        <taxon>Tracheophyta</taxon>
        <taxon>Spermatophyta</taxon>
        <taxon>Magnoliopsida</taxon>
        <taxon>eudicotyledons</taxon>
        <taxon>Gunneridae</taxon>
        <taxon>Pentapetalae</taxon>
        <taxon>rosids</taxon>
        <taxon>malvids</taxon>
        <taxon>Brassicales</taxon>
        <taxon>Brassicaceae</taxon>
        <taxon>Cardamineae</taxon>
        <taxon>Cardamine</taxon>
    </lineage>
</organism>
<proteinExistence type="predicted"/>
<dbReference type="PANTHER" id="PTHR33641:SF15">
    <property type="entry name" value="AVR9_CF-9 RAPIDLY ELICITED PROTEIN"/>
    <property type="match status" value="1"/>
</dbReference>
<evidence type="ECO:0000313" key="3">
    <source>
        <dbReference type="Proteomes" id="UP001558713"/>
    </source>
</evidence>
<feature type="compositionally biased region" description="Low complexity" evidence="1">
    <location>
        <begin position="19"/>
        <end position="38"/>
    </location>
</feature>
<comment type="caution">
    <text evidence="2">The sequence shown here is derived from an EMBL/GenBank/DDBJ whole genome shotgun (WGS) entry which is preliminary data.</text>
</comment>
<accession>A0ABD1BZ14</accession>
<protein>
    <recommendedName>
        <fullName evidence="4">Avr9/Cf-9 rapidly elicited protein</fullName>
    </recommendedName>
</protein>
<reference evidence="2 3" key="1">
    <citation type="submission" date="2024-04" db="EMBL/GenBank/DDBJ databases">
        <title>Genome assembly C_amara_ONT_v2.</title>
        <authorList>
            <person name="Yant L."/>
            <person name="Moore C."/>
            <person name="Slenker M."/>
        </authorList>
    </citation>
    <scope>NUCLEOTIDE SEQUENCE [LARGE SCALE GENOMIC DNA]</scope>
    <source>
        <tissue evidence="2">Leaf</tissue>
    </source>
</reference>
<evidence type="ECO:0000256" key="1">
    <source>
        <dbReference type="SAM" id="MobiDB-lite"/>
    </source>
</evidence>
<dbReference type="AlphaFoldDB" id="A0ABD1BZ14"/>
<sequence length="75" mass="7985">MNSLFSMLDSFCAQIMRSNVPTSNSSSNGPSASSSGTVQAMAIEKTTKKVLVKKAPRFAPELDGLHCFETIITSS</sequence>
<evidence type="ECO:0008006" key="4">
    <source>
        <dbReference type="Google" id="ProtNLM"/>
    </source>
</evidence>
<dbReference type="PANTHER" id="PTHR33641">
    <property type="entry name" value="OS06G0133500 PROTEIN"/>
    <property type="match status" value="1"/>
</dbReference>
<evidence type="ECO:0000313" key="2">
    <source>
        <dbReference type="EMBL" id="KAL1222443.1"/>
    </source>
</evidence>
<keyword evidence="3" id="KW-1185">Reference proteome</keyword>
<feature type="region of interest" description="Disordered" evidence="1">
    <location>
        <begin position="19"/>
        <end position="39"/>
    </location>
</feature>
<gene>
    <name evidence="2" type="ORF">V5N11_003706</name>
</gene>
<dbReference type="EMBL" id="JBANAX010000096">
    <property type="protein sequence ID" value="KAL1222443.1"/>
    <property type="molecule type" value="Genomic_DNA"/>
</dbReference>
<dbReference type="Proteomes" id="UP001558713">
    <property type="component" value="Unassembled WGS sequence"/>
</dbReference>